<comment type="caution">
    <text evidence="2">The sequence shown here is derived from an EMBL/GenBank/DDBJ whole genome shotgun (WGS) entry which is preliminary data.</text>
</comment>
<sequence>MTGLLPDITPDPPAGTLGAFTRAQLVRLCEIVGLSPADTEAYAQTLVEALGPAAERSLALPPPTRTFLSDDHTPVEYSLSFSPGRAPVLRVLVEPGCGADTRAENGRIGLDVVRAMARRWDFSTERLDEIEDLFFPAQPKGPLALWIALELVPGGVPKLKVYLNPAASGAKRSAKTVRKALRRLGHKRAYAALPKADGHPFLALDLGRWETPRVKVYARHLDLSAAEAGGLSRTGSGPGPAEIQEFFRAAAATDDLDRRPGLSCHSFTETETGRPSGFTVHIPVRDYARDDSEVLDRAVDVLRTHGMDPAPLVGSLSALTTRRPEDGVGLIAYLALAHQQGHPPRVTAYLSSEAYAVRPPTKQGRRAPAEVGAEL</sequence>
<dbReference type="RefSeq" id="WP_359209364.1">
    <property type="nucleotide sequence ID" value="NZ_JBEZAM010000024.1"/>
</dbReference>
<accession>A0ABV3CYE8</accession>
<name>A0ABV3CYE8_STREX</name>
<dbReference type="InterPro" id="IPR017795">
    <property type="entry name" value="ABBA_NscD-like"/>
</dbReference>
<gene>
    <name evidence="2" type="ORF">AB0A76_18715</name>
</gene>
<evidence type="ECO:0000313" key="3">
    <source>
        <dbReference type="Proteomes" id="UP001551210"/>
    </source>
</evidence>
<keyword evidence="1" id="KW-0808">Transferase</keyword>
<dbReference type="Pfam" id="PF11991">
    <property type="entry name" value="Trp_DMAT"/>
    <property type="match status" value="1"/>
</dbReference>
<reference evidence="2 3" key="1">
    <citation type="submission" date="2024-06" db="EMBL/GenBank/DDBJ databases">
        <title>The Natural Products Discovery Center: Release of the First 8490 Sequenced Strains for Exploring Actinobacteria Biosynthetic Diversity.</title>
        <authorList>
            <person name="Kalkreuter E."/>
            <person name="Kautsar S.A."/>
            <person name="Yang D."/>
            <person name="Bader C.D."/>
            <person name="Teijaro C.N."/>
            <person name="Fluegel L."/>
            <person name="Davis C.M."/>
            <person name="Simpson J.R."/>
            <person name="Lauterbach L."/>
            <person name="Steele A.D."/>
            <person name="Gui C."/>
            <person name="Meng S."/>
            <person name="Li G."/>
            <person name="Viehrig K."/>
            <person name="Ye F."/>
            <person name="Su P."/>
            <person name="Kiefer A.F."/>
            <person name="Nichols A."/>
            <person name="Cepeda A.J."/>
            <person name="Yan W."/>
            <person name="Fan B."/>
            <person name="Jiang Y."/>
            <person name="Adhikari A."/>
            <person name="Zheng C.-J."/>
            <person name="Schuster L."/>
            <person name="Cowan T.M."/>
            <person name="Smanski M.J."/>
            <person name="Chevrette M.G."/>
            <person name="De Carvalho L.P.S."/>
            <person name="Shen B."/>
        </authorList>
    </citation>
    <scope>NUCLEOTIDE SEQUENCE [LARGE SCALE GENOMIC DNA]</scope>
    <source>
        <strain evidence="2 3">NPDC045705</strain>
    </source>
</reference>
<organism evidence="2 3">
    <name type="scientific">Streptomyces exfoliatus</name>
    <name type="common">Streptomyces hydrogenans</name>
    <dbReference type="NCBI Taxonomy" id="1905"/>
    <lineage>
        <taxon>Bacteria</taxon>
        <taxon>Bacillati</taxon>
        <taxon>Actinomycetota</taxon>
        <taxon>Actinomycetes</taxon>
        <taxon>Kitasatosporales</taxon>
        <taxon>Streptomycetaceae</taxon>
        <taxon>Streptomyces</taxon>
    </lineage>
</organism>
<evidence type="ECO:0000313" key="2">
    <source>
        <dbReference type="EMBL" id="MEU7295220.1"/>
    </source>
</evidence>
<evidence type="ECO:0000256" key="1">
    <source>
        <dbReference type="ARBA" id="ARBA00022679"/>
    </source>
</evidence>
<keyword evidence="3" id="KW-1185">Reference proteome</keyword>
<dbReference type="InterPro" id="IPR033964">
    <property type="entry name" value="ABBA"/>
</dbReference>
<protein>
    <submittedName>
        <fullName evidence="2">Tryptophan dimethylallyltransferase family protein</fullName>
    </submittedName>
</protein>
<dbReference type="Proteomes" id="UP001551210">
    <property type="component" value="Unassembled WGS sequence"/>
</dbReference>
<dbReference type="EMBL" id="JBEZAM010000024">
    <property type="protein sequence ID" value="MEU7295220.1"/>
    <property type="molecule type" value="Genomic_DNA"/>
</dbReference>
<proteinExistence type="predicted"/>
<dbReference type="SFLD" id="SFLDS00036">
    <property type="entry name" value="Aromatic_Prenyltransferase"/>
    <property type="match status" value="1"/>
</dbReference>
<dbReference type="SFLD" id="SFLDG01162">
    <property type="entry name" value="I"/>
    <property type="match status" value="1"/>
</dbReference>